<reference evidence="2" key="1">
    <citation type="submission" date="2018-02" db="EMBL/GenBank/DDBJ databases">
        <title>Rhizophora mucronata_Transcriptome.</title>
        <authorList>
            <person name="Meera S.P."/>
            <person name="Sreeshan A."/>
            <person name="Augustine A."/>
        </authorList>
    </citation>
    <scope>NUCLEOTIDE SEQUENCE</scope>
    <source>
        <tissue evidence="2">Leaf</tissue>
    </source>
</reference>
<evidence type="ECO:0000313" key="2">
    <source>
        <dbReference type="EMBL" id="MBX52511.1"/>
    </source>
</evidence>
<sequence>MSFTKAISFPSKGWSKYSHVKRGKTKFR</sequence>
<dbReference type="EMBL" id="GGEC01072027">
    <property type="protein sequence ID" value="MBX52511.1"/>
    <property type="molecule type" value="Transcribed_RNA"/>
</dbReference>
<name>A0A2P2PCZ9_RHIMU</name>
<organism evidence="2">
    <name type="scientific">Rhizophora mucronata</name>
    <name type="common">Asiatic mangrove</name>
    <dbReference type="NCBI Taxonomy" id="61149"/>
    <lineage>
        <taxon>Eukaryota</taxon>
        <taxon>Viridiplantae</taxon>
        <taxon>Streptophyta</taxon>
        <taxon>Embryophyta</taxon>
        <taxon>Tracheophyta</taxon>
        <taxon>Spermatophyta</taxon>
        <taxon>Magnoliopsida</taxon>
        <taxon>eudicotyledons</taxon>
        <taxon>Gunneridae</taxon>
        <taxon>Pentapetalae</taxon>
        <taxon>rosids</taxon>
        <taxon>fabids</taxon>
        <taxon>Malpighiales</taxon>
        <taxon>Rhizophoraceae</taxon>
        <taxon>Rhizophora</taxon>
    </lineage>
</organism>
<proteinExistence type="predicted"/>
<dbReference type="AlphaFoldDB" id="A0A2P2PCZ9"/>
<feature type="compositionally biased region" description="Basic residues" evidence="1">
    <location>
        <begin position="18"/>
        <end position="28"/>
    </location>
</feature>
<accession>A0A2P2PCZ9</accession>
<evidence type="ECO:0000256" key="1">
    <source>
        <dbReference type="SAM" id="MobiDB-lite"/>
    </source>
</evidence>
<feature type="region of interest" description="Disordered" evidence="1">
    <location>
        <begin position="1"/>
        <end position="28"/>
    </location>
</feature>
<protein>
    <submittedName>
        <fullName evidence="2">Uncharacterized protein</fullName>
    </submittedName>
</protein>